<feature type="compositionally biased region" description="Basic and acidic residues" evidence="1">
    <location>
        <begin position="116"/>
        <end position="129"/>
    </location>
</feature>
<accession>A0A9Q3DRT3</accession>
<evidence type="ECO:0000256" key="1">
    <source>
        <dbReference type="SAM" id="MobiDB-lite"/>
    </source>
</evidence>
<evidence type="ECO:0008006" key="4">
    <source>
        <dbReference type="Google" id="ProtNLM"/>
    </source>
</evidence>
<keyword evidence="3" id="KW-1185">Reference proteome</keyword>
<dbReference type="Proteomes" id="UP000765509">
    <property type="component" value="Unassembled WGS sequence"/>
</dbReference>
<dbReference type="EMBL" id="AVOT02018573">
    <property type="protein sequence ID" value="MBW0505573.1"/>
    <property type="molecule type" value="Genomic_DNA"/>
</dbReference>
<dbReference type="AlphaFoldDB" id="A0A9Q3DRT3"/>
<name>A0A9Q3DRT3_9BASI</name>
<evidence type="ECO:0000313" key="2">
    <source>
        <dbReference type="EMBL" id="MBW0505573.1"/>
    </source>
</evidence>
<proteinExistence type="predicted"/>
<gene>
    <name evidence="2" type="ORF">O181_045288</name>
</gene>
<sequence length="144" mass="17139">MLTLSNIYNEDASYLLNNGKLFETLLFTLLVDPNEVRKAEQELYNHRMKESGNVSLYIEDFRSLMSIIEDWVEREYIHAYRIFLESRLLDQLASHHANFDNLQELMDITLGSDTRYHERQKEKGSHQEMKPPVTVYHSFRNPQD</sequence>
<comment type="caution">
    <text evidence="2">The sequence shown here is derived from an EMBL/GenBank/DDBJ whole genome shotgun (WGS) entry which is preliminary data.</text>
</comment>
<reference evidence="2" key="1">
    <citation type="submission" date="2021-03" db="EMBL/GenBank/DDBJ databases">
        <title>Draft genome sequence of rust myrtle Austropuccinia psidii MF-1, a brazilian biotype.</title>
        <authorList>
            <person name="Quecine M.C."/>
            <person name="Pachon D.M.R."/>
            <person name="Bonatelli M.L."/>
            <person name="Correr F.H."/>
            <person name="Franceschini L.M."/>
            <person name="Leite T.F."/>
            <person name="Margarido G.R.A."/>
            <person name="Almeida C.A."/>
            <person name="Ferrarezi J.A."/>
            <person name="Labate C.A."/>
        </authorList>
    </citation>
    <scope>NUCLEOTIDE SEQUENCE</scope>
    <source>
        <strain evidence="2">MF-1</strain>
    </source>
</reference>
<evidence type="ECO:0000313" key="3">
    <source>
        <dbReference type="Proteomes" id="UP000765509"/>
    </source>
</evidence>
<feature type="region of interest" description="Disordered" evidence="1">
    <location>
        <begin position="116"/>
        <end position="144"/>
    </location>
</feature>
<protein>
    <recommendedName>
        <fullName evidence="4">Retrotransposon gag domain-containing protein</fullName>
    </recommendedName>
</protein>
<organism evidence="2 3">
    <name type="scientific">Austropuccinia psidii MF-1</name>
    <dbReference type="NCBI Taxonomy" id="1389203"/>
    <lineage>
        <taxon>Eukaryota</taxon>
        <taxon>Fungi</taxon>
        <taxon>Dikarya</taxon>
        <taxon>Basidiomycota</taxon>
        <taxon>Pucciniomycotina</taxon>
        <taxon>Pucciniomycetes</taxon>
        <taxon>Pucciniales</taxon>
        <taxon>Sphaerophragmiaceae</taxon>
        <taxon>Austropuccinia</taxon>
    </lineage>
</organism>